<evidence type="ECO:0000256" key="1">
    <source>
        <dbReference type="SAM" id="Coils"/>
    </source>
</evidence>
<feature type="coiled-coil region" evidence="1">
    <location>
        <begin position="79"/>
        <end position="162"/>
    </location>
</feature>
<sequence>MELEAHAEFEGASDGEDDDIARFERQCADRARAEGRIALSQEEEDGLQSDEEDEQIQKGRLVTGTGPAPKDDSGWRQKCELLQEKLARREAELGQARNDLELLRSDGIGPNDPGNELKQRLLDLTKKNRRFQVTCESQKVRLQQLEAEVKKPKEEARKQAEELVMQRASELMGDGLGNVEDWKKKYLVSSNKLQEVRHEAQELRAQLQKQRKVLLKEVGSEEALQQALAVADDPTANQWKGRAAQISQLQRQLRELREKVAAGGDTGLTAAAVTMVPAAAAAAQPKVPAVSQAADKRREEFERLQEEVEKLRAEQAEAKSKQVALKSRAGLLESQLREMKANSQFLLRKSDDDDALVAAMRRQMGRRAEAGDVEELDEGGAAAAELEGLRQENEELQGQLERQAQIVVQLRQKSLAASCENGSVRLGPKSAESSVSDRQLIDRVRFLEAENQKAGEHVRLLREQLEEGGGGSGSSRPFSAESTLNLKDKLRQLSERLAAAERENKSLRQQPASGGDDSPASRPGSRSSSRGMSGAGPDAEQVLRHNEALKREVVRLRAQLPLQSEQSFGSLDSSVALLRFPVGKVGKVGKVGRTLLTTTGTMASMPKVFSPLRLPMAMLQALFLVFLAGVWLWAFGVFWTFMVIELPKDLGPYSQMSSLSMFLHRAFPMRETNDIAWEFKFEHTLILACVLTLLMMGWSPTRMEIREKNDKDLAK</sequence>
<proteinExistence type="predicted"/>
<comment type="caution">
    <text evidence="4">The sequence shown here is derived from an EMBL/GenBank/DDBJ whole genome shotgun (WGS) entry which is preliminary data.</text>
</comment>
<keyword evidence="3" id="KW-0472">Membrane</keyword>
<evidence type="ECO:0000313" key="4">
    <source>
        <dbReference type="EMBL" id="CAE8647272.1"/>
    </source>
</evidence>
<feature type="coiled-coil region" evidence="1">
    <location>
        <begin position="383"/>
        <end position="413"/>
    </location>
</feature>
<dbReference type="PANTHER" id="PTHR31935:SF1">
    <property type="entry name" value="COILED-COIL DOMAIN-CONTAINING PROTEIN 13"/>
    <property type="match status" value="1"/>
</dbReference>
<dbReference type="PANTHER" id="PTHR31935">
    <property type="entry name" value="COILED-COIL DOMAIN-CONTAINING PROTEIN 13"/>
    <property type="match status" value="1"/>
</dbReference>
<keyword evidence="1" id="KW-0175">Coiled coil</keyword>
<feature type="coiled-coil region" evidence="1">
    <location>
        <begin position="294"/>
        <end position="328"/>
    </location>
</feature>
<evidence type="ECO:0000256" key="3">
    <source>
        <dbReference type="SAM" id="Phobius"/>
    </source>
</evidence>
<protein>
    <submittedName>
        <fullName evidence="4">Uncharacterized protein</fullName>
    </submittedName>
</protein>
<feature type="region of interest" description="Disordered" evidence="2">
    <location>
        <begin position="34"/>
        <end position="76"/>
    </location>
</feature>
<dbReference type="Proteomes" id="UP000626109">
    <property type="component" value="Unassembled WGS sequence"/>
</dbReference>
<dbReference type="InterPro" id="IPR038929">
    <property type="entry name" value="CCDC13"/>
</dbReference>
<reference evidence="4" key="1">
    <citation type="submission" date="2021-02" db="EMBL/GenBank/DDBJ databases">
        <authorList>
            <person name="Dougan E. K."/>
            <person name="Rhodes N."/>
            <person name="Thang M."/>
            <person name="Chan C."/>
        </authorList>
    </citation>
    <scope>NUCLEOTIDE SEQUENCE</scope>
</reference>
<feature type="region of interest" description="Disordered" evidence="2">
    <location>
        <begin position="502"/>
        <end position="538"/>
    </location>
</feature>
<organism evidence="4 5">
    <name type="scientific">Polarella glacialis</name>
    <name type="common">Dinoflagellate</name>
    <dbReference type="NCBI Taxonomy" id="89957"/>
    <lineage>
        <taxon>Eukaryota</taxon>
        <taxon>Sar</taxon>
        <taxon>Alveolata</taxon>
        <taxon>Dinophyceae</taxon>
        <taxon>Suessiales</taxon>
        <taxon>Suessiaceae</taxon>
        <taxon>Polarella</taxon>
    </lineage>
</organism>
<dbReference type="EMBL" id="CAJNNW010005287">
    <property type="protein sequence ID" value="CAE8647272.1"/>
    <property type="molecule type" value="Genomic_DNA"/>
</dbReference>
<feature type="non-terminal residue" evidence="4">
    <location>
        <position position="715"/>
    </location>
</feature>
<name>A0A813IAM5_POLGL</name>
<keyword evidence="3" id="KW-1133">Transmembrane helix</keyword>
<feature type="compositionally biased region" description="Acidic residues" evidence="2">
    <location>
        <begin position="41"/>
        <end position="54"/>
    </location>
</feature>
<keyword evidence="3" id="KW-0812">Transmembrane</keyword>
<dbReference type="AlphaFoldDB" id="A0A813IAM5"/>
<feature type="region of interest" description="Disordered" evidence="2">
    <location>
        <begin position="1"/>
        <end position="21"/>
    </location>
</feature>
<feature type="compositionally biased region" description="Low complexity" evidence="2">
    <location>
        <begin position="518"/>
        <end position="537"/>
    </location>
</feature>
<feature type="transmembrane region" description="Helical" evidence="3">
    <location>
        <begin position="621"/>
        <end position="644"/>
    </location>
</feature>
<gene>
    <name evidence="4" type="ORF">PGLA2088_LOCUS5533</name>
</gene>
<feature type="coiled-coil region" evidence="1">
    <location>
        <begin position="190"/>
        <end position="217"/>
    </location>
</feature>
<feature type="coiled-coil region" evidence="1">
    <location>
        <begin position="539"/>
        <end position="566"/>
    </location>
</feature>
<evidence type="ECO:0000256" key="2">
    <source>
        <dbReference type="SAM" id="MobiDB-lite"/>
    </source>
</evidence>
<accession>A0A813IAM5</accession>
<evidence type="ECO:0000313" key="5">
    <source>
        <dbReference type="Proteomes" id="UP000626109"/>
    </source>
</evidence>